<dbReference type="SUPFAM" id="SSF47473">
    <property type="entry name" value="EF-hand"/>
    <property type="match status" value="3"/>
</dbReference>
<protein>
    <recommendedName>
        <fullName evidence="3">EF-hand domain-containing protein</fullName>
    </recommendedName>
</protein>
<evidence type="ECO:0000256" key="2">
    <source>
        <dbReference type="ARBA" id="ARBA00022837"/>
    </source>
</evidence>
<organism evidence="4 5">
    <name type="scientific">Tegillarca granosa</name>
    <name type="common">Malaysian cockle</name>
    <name type="synonym">Anadara granosa</name>
    <dbReference type="NCBI Taxonomy" id="220873"/>
    <lineage>
        <taxon>Eukaryota</taxon>
        <taxon>Metazoa</taxon>
        <taxon>Spiralia</taxon>
        <taxon>Lophotrochozoa</taxon>
        <taxon>Mollusca</taxon>
        <taxon>Bivalvia</taxon>
        <taxon>Autobranchia</taxon>
        <taxon>Pteriomorphia</taxon>
        <taxon>Arcoida</taxon>
        <taxon>Arcoidea</taxon>
        <taxon>Arcidae</taxon>
        <taxon>Tegillarca</taxon>
    </lineage>
</organism>
<feature type="domain" description="EF-hand" evidence="3">
    <location>
        <begin position="122"/>
        <end position="157"/>
    </location>
</feature>
<feature type="domain" description="EF-hand" evidence="3">
    <location>
        <begin position="159"/>
        <end position="194"/>
    </location>
</feature>
<feature type="domain" description="EF-hand" evidence="3">
    <location>
        <begin position="220"/>
        <end position="255"/>
    </location>
</feature>
<dbReference type="InterPro" id="IPR018247">
    <property type="entry name" value="EF_Hand_1_Ca_BS"/>
</dbReference>
<evidence type="ECO:0000259" key="3">
    <source>
        <dbReference type="PROSITE" id="PS50222"/>
    </source>
</evidence>
<dbReference type="InterPro" id="IPR011992">
    <property type="entry name" value="EF-hand-dom_pair"/>
</dbReference>
<proteinExistence type="predicted"/>
<name>A0ABQ9EW02_TEGGR</name>
<feature type="domain" description="EF-hand" evidence="3">
    <location>
        <begin position="86"/>
        <end position="121"/>
    </location>
</feature>
<keyword evidence="5" id="KW-1185">Reference proteome</keyword>
<dbReference type="InterPro" id="IPR050230">
    <property type="entry name" value="CALM/Myosin/TropC-like"/>
</dbReference>
<dbReference type="PANTHER" id="PTHR23048">
    <property type="entry name" value="MYOSIN LIGHT CHAIN 1, 3"/>
    <property type="match status" value="1"/>
</dbReference>
<dbReference type="PROSITE" id="PS50222">
    <property type="entry name" value="EF_HAND_2"/>
    <property type="match status" value="7"/>
</dbReference>
<dbReference type="PANTHER" id="PTHR23048:SF0">
    <property type="entry name" value="CALMODULIN LIKE 3"/>
    <property type="match status" value="1"/>
</dbReference>
<dbReference type="CDD" id="cd00051">
    <property type="entry name" value="EFh"/>
    <property type="match status" value="4"/>
</dbReference>
<accession>A0ABQ9EW02</accession>
<keyword evidence="1" id="KW-0677">Repeat</keyword>
<dbReference type="Proteomes" id="UP001217089">
    <property type="component" value="Unassembled WGS sequence"/>
</dbReference>
<evidence type="ECO:0000256" key="1">
    <source>
        <dbReference type="ARBA" id="ARBA00022737"/>
    </source>
</evidence>
<dbReference type="PROSITE" id="PS00018">
    <property type="entry name" value="EF_HAND_1"/>
    <property type="match status" value="5"/>
</dbReference>
<dbReference type="Gene3D" id="1.10.238.10">
    <property type="entry name" value="EF-hand"/>
    <property type="match status" value="6"/>
</dbReference>
<dbReference type="InterPro" id="IPR002048">
    <property type="entry name" value="EF_hand_dom"/>
</dbReference>
<feature type="domain" description="EF-hand" evidence="3">
    <location>
        <begin position="256"/>
        <end position="291"/>
    </location>
</feature>
<evidence type="ECO:0000313" key="5">
    <source>
        <dbReference type="Proteomes" id="UP001217089"/>
    </source>
</evidence>
<evidence type="ECO:0000313" key="4">
    <source>
        <dbReference type="EMBL" id="KAJ8309338.1"/>
    </source>
</evidence>
<comment type="caution">
    <text evidence="4">The sequence shown here is derived from an EMBL/GenBank/DDBJ whole genome shotgun (WGS) entry which is preliminary data.</text>
</comment>
<keyword evidence="2" id="KW-0106">Calcium</keyword>
<dbReference type="SMART" id="SM00054">
    <property type="entry name" value="EFh"/>
    <property type="match status" value="7"/>
</dbReference>
<dbReference type="Pfam" id="PF13833">
    <property type="entry name" value="EF-hand_8"/>
    <property type="match status" value="2"/>
</dbReference>
<gene>
    <name evidence="4" type="ORF">KUTeg_014212</name>
</gene>
<feature type="domain" description="EF-hand" evidence="3">
    <location>
        <begin position="1"/>
        <end position="28"/>
    </location>
</feature>
<reference evidence="4 5" key="1">
    <citation type="submission" date="2022-12" db="EMBL/GenBank/DDBJ databases">
        <title>Chromosome-level genome of Tegillarca granosa.</title>
        <authorList>
            <person name="Kim J."/>
        </authorList>
    </citation>
    <scope>NUCLEOTIDE SEQUENCE [LARGE SCALE GENOMIC DNA]</scope>
    <source>
        <strain evidence="4">Teg-2019</strain>
        <tissue evidence="4">Adductor muscle</tissue>
    </source>
</reference>
<dbReference type="EMBL" id="JARBDR010000657">
    <property type="protein sequence ID" value="KAJ8309338.1"/>
    <property type="molecule type" value="Genomic_DNA"/>
</dbReference>
<sequence length="331" mass="36755">MFVTLNISGSGEIEFDEFLSMMAKKMGDMDTETELKEAFDVFDKDRSGTLDFDELKNVMASIGQNLTDGEIEAMIRVADKKGDGQINFDEFREAFNLFDEDGGGSITAKELGTVMKSLGQNPTEQEIEDMINEVDEDGNGEIEFEEFLAMMVKTMASSDNEDELREAFKIFDRDNSGGINAAELKQVMAVIGEKLTDEEVECMIVEADEDGDGEENLSEDQIKEFREAFSLFDSDGGGTISGSELGTVMRSLGQNPTEMELEAMIKEVDQDGNGEIDFEEFIQMMAETIDGNGIITANELKHIMSCLGEKLTDEEIQTMIEIADTDRDWGD</sequence>
<feature type="domain" description="EF-hand" evidence="3">
    <location>
        <begin position="30"/>
        <end position="65"/>
    </location>
</feature>
<dbReference type="Pfam" id="PF13499">
    <property type="entry name" value="EF-hand_7"/>
    <property type="match status" value="3"/>
</dbReference>